<keyword evidence="2" id="KW-1133">Transmembrane helix</keyword>
<dbReference type="AlphaFoldDB" id="A0A2U1L945"/>
<evidence type="ECO:0000313" key="5">
    <source>
        <dbReference type="Proteomes" id="UP000245207"/>
    </source>
</evidence>
<feature type="region of interest" description="Disordered" evidence="1">
    <location>
        <begin position="43"/>
        <end position="83"/>
    </location>
</feature>
<proteinExistence type="predicted"/>
<feature type="domain" description="DUF4408" evidence="3">
    <location>
        <begin position="9"/>
        <end position="37"/>
    </location>
</feature>
<dbReference type="InterPro" id="IPR008480">
    <property type="entry name" value="DUF761_pln"/>
</dbReference>
<keyword evidence="5" id="KW-1185">Reference proteome</keyword>
<evidence type="ECO:0000256" key="2">
    <source>
        <dbReference type="SAM" id="Phobius"/>
    </source>
</evidence>
<dbReference type="PANTHER" id="PTHR33098:SF57">
    <property type="entry name" value="DUF4408 DOMAIN PROTEIN"/>
    <property type="match status" value="1"/>
</dbReference>
<dbReference type="STRING" id="35608.A0A2U1L945"/>
<evidence type="ECO:0000313" key="4">
    <source>
        <dbReference type="EMBL" id="PWA45519.1"/>
    </source>
</evidence>
<protein>
    <recommendedName>
        <fullName evidence="3">DUF4408 domain-containing protein</fullName>
    </recommendedName>
</protein>
<feature type="compositionally biased region" description="Basic and acidic residues" evidence="1">
    <location>
        <begin position="44"/>
        <end position="54"/>
    </location>
</feature>
<keyword evidence="2" id="KW-0472">Membrane</keyword>
<dbReference type="Pfam" id="PF14364">
    <property type="entry name" value="DUF4408"/>
    <property type="match status" value="1"/>
</dbReference>
<keyword evidence="2" id="KW-0812">Transmembrane</keyword>
<comment type="caution">
    <text evidence="4">The sequence shown here is derived from an EMBL/GenBank/DDBJ whole genome shotgun (WGS) entry which is preliminary data.</text>
</comment>
<feature type="transmembrane region" description="Helical" evidence="2">
    <location>
        <begin position="13"/>
        <end position="36"/>
    </location>
</feature>
<dbReference type="EMBL" id="PKPP01010722">
    <property type="protein sequence ID" value="PWA45519.1"/>
    <property type="molecule type" value="Genomic_DNA"/>
</dbReference>
<dbReference type="PANTHER" id="PTHR33098">
    <property type="entry name" value="COTTON FIBER (DUF761)"/>
    <property type="match status" value="1"/>
</dbReference>
<evidence type="ECO:0000259" key="3">
    <source>
        <dbReference type="Pfam" id="PF14364"/>
    </source>
</evidence>
<organism evidence="4 5">
    <name type="scientific">Artemisia annua</name>
    <name type="common">Sweet wormwood</name>
    <dbReference type="NCBI Taxonomy" id="35608"/>
    <lineage>
        <taxon>Eukaryota</taxon>
        <taxon>Viridiplantae</taxon>
        <taxon>Streptophyta</taxon>
        <taxon>Embryophyta</taxon>
        <taxon>Tracheophyta</taxon>
        <taxon>Spermatophyta</taxon>
        <taxon>Magnoliopsida</taxon>
        <taxon>eudicotyledons</taxon>
        <taxon>Gunneridae</taxon>
        <taxon>Pentapetalae</taxon>
        <taxon>asterids</taxon>
        <taxon>campanulids</taxon>
        <taxon>Asterales</taxon>
        <taxon>Asteraceae</taxon>
        <taxon>Asteroideae</taxon>
        <taxon>Anthemideae</taxon>
        <taxon>Artemisiinae</taxon>
        <taxon>Artemisia</taxon>
    </lineage>
</organism>
<name>A0A2U1L945_ARTAN</name>
<feature type="compositionally biased region" description="Polar residues" evidence="1">
    <location>
        <begin position="60"/>
        <end position="82"/>
    </location>
</feature>
<evidence type="ECO:0000256" key="1">
    <source>
        <dbReference type="SAM" id="MobiDB-lite"/>
    </source>
</evidence>
<gene>
    <name evidence="4" type="ORF">CTI12_AA517100</name>
</gene>
<dbReference type="Proteomes" id="UP000245207">
    <property type="component" value="Unassembled WGS sequence"/>
</dbReference>
<dbReference type="Pfam" id="PF05553">
    <property type="entry name" value="DUF761"/>
    <property type="match status" value="1"/>
</dbReference>
<sequence>MVGNNESMLIASIASWFTPTILFCVTNILIGTLFIASNISNNHKQNDDHTHSDSTDSFSRITRSSPKTESDSPQPSQLTRTPSLLERVKSIKFTSIPTESEHITNSPSQLTRVPSFFDRVKSFKISSPFTYEPPSTQHDPSQHPDHHVIRSKSENIAVIKKKSSLVSEMKKSRSEMRLDAEDDEDVDIRRPATTRERRNVVDEEVDAKADDFISRFKQQLKLQRLESLVRYNEKLNKRS</sequence>
<dbReference type="OrthoDB" id="1685070at2759"/>
<dbReference type="InterPro" id="IPR025520">
    <property type="entry name" value="DUF4408"/>
</dbReference>
<reference evidence="4 5" key="1">
    <citation type="journal article" date="2018" name="Mol. Plant">
        <title>The genome of Artemisia annua provides insight into the evolution of Asteraceae family and artemisinin biosynthesis.</title>
        <authorList>
            <person name="Shen Q."/>
            <person name="Zhang L."/>
            <person name="Liao Z."/>
            <person name="Wang S."/>
            <person name="Yan T."/>
            <person name="Shi P."/>
            <person name="Liu M."/>
            <person name="Fu X."/>
            <person name="Pan Q."/>
            <person name="Wang Y."/>
            <person name="Lv Z."/>
            <person name="Lu X."/>
            <person name="Zhang F."/>
            <person name="Jiang W."/>
            <person name="Ma Y."/>
            <person name="Chen M."/>
            <person name="Hao X."/>
            <person name="Li L."/>
            <person name="Tang Y."/>
            <person name="Lv G."/>
            <person name="Zhou Y."/>
            <person name="Sun X."/>
            <person name="Brodelius P.E."/>
            <person name="Rose J.K.C."/>
            <person name="Tang K."/>
        </authorList>
    </citation>
    <scope>NUCLEOTIDE SEQUENCE [LARGE SCALE GENOMIC DNA]</scope>
    <source>
        <strain evidence="5">cv. Huhao1</strain>
        <tissue evidence="4">Leaf</tissue>
    </source>
</reference>
<accession>A0A2U1L945</accession>